<evidence type="ECO:0000313" key="2">
    <source>
        <dbReference type="Proteomes" id="UP000240971"/>
    </source>
</evidence>
<comment type="caution">
    <text evidence="1">The sequence shown here is derived from an EMBL/GenBank/DDBJ whole genome shotgun (WGS) entry which is preliminary data.</text>
</comment>
<name>A0A2P8HHM6_CHINA</name>
<organism evidence="1 2">
    <name type="scientific">Chitinophaga niastensis</name>
    <dbReference type="NCBI Taxonomy" id="536980"/>
    <lineage>
        <taxon>Bacteria</taxon>
        <taxon>Pseudomonadati</taxon>
        <taxon>Bacteroidota</taxon>
        <taxon>Chitinophagia</taxon>
        <taxon>Chitinophagales</taxon>
        <taxon>Chitinophagaceae</taxon>
        <taxon>Chitinophaga</taxon>
    </lineage>
</organism>
<reference evidence="1 2" key="1">
    <citation type="submission" date="2018-03" db="EMBL/GenBank/DDBJ databases">
        <title>Genomic Encyclopedia of Archaeal and Bacterial Type Strains, Phase II (KMG-II): from individual species to whole genera.</title>
        <authorList>
            <person name="Goeker M."/>
        </authorList>
    </citation>
    <scope>NUCLEOTIDE SEQUENCE [LARGE SCALE GENOMIC DNA]</scope>
    <source>
        <strain evidence="1 2">DSM 24859</strain>
    </source>
</reference>
<dbReference type="AlphaFoldDB" id="A0A2P8HHM6"/>
<keyword evidence="2" id="KW-1185">Reference proteome</keyword>
<protein>
    <submittedName>
        <fullName evidence="1">Uncharacterized protein</fullName>
    </submittedName>
</protein>
<evidence type="ECO:0000313" key="1">
    <source>
        <dbReference type="EMBL" id="PSL45732.1"/>
    </source>
</evidence>
<sequence length="86" mass="9725">MKADKYVLLIAEQLKTAVLNSQVESIILGAIANIEQKEGADLISPVLTKLLAWLENLSPLDWNSTQWGCLRYASIYLRKYSKMELV</sequence>
<gene>
    <name evidence="1" type="ORF">CLV51_104439</name>
</gene>
<proteinExistence type="predicted"/>
<accession>A0A2P8HHM6</accession>
<dbReference type="EMBL" id="PYAW01000004">
    <property type="protein sequence ID" value="PSL45732.1"/>
    <property type="molecule type" value="Genomic_DNA"/>
</dbReference>
<dbReference type="Proteomes" id="UP000240971">
    <property type="component" value="Unassembled WGS sequence"/>
</dbReference>